<dbReference type="SUPFAM" id="SSF57701">
    <property type="entry name" value="Zn2/Cys6 DNA-binding domain"/>
    <property type="match status" value="1"/>
</dbReference>
<sequence length="649" mass="72857">MTSETVVGDTSGFRNHQGVRACVACRQMKMKCEGSENPPCSRCRKVGRDCIPQASTRPKAKSGSATQQYHVNTYQNVTRPATNVATDPLQINNPRYILDQAPSVDTSTQDESVIPSIYSTPPVNAVLESRGQTSPPSNFETTVLRKRKRYSTYSPSNGVPTPGSSNMDVDRTLLSKTDMKEMIQLFVQRHLPFTSIFPPKAFDDPGSLIENNLKLVYCICFVTARYLPGGKEMRSRLLPEVAKIPRGVLSMEPGNHHDDELSALRCLGVLSLYAALTPPSRSSDPSANSEVQFWHLKSVIEMYGTRLGLHRSVQDLRAELRSGSHRVMESKAFQIYICWLAMFCASHHTSIISGTPPTIHIDSSIRAAPKLMQEIGQMSECNRNLFGQIDLNLIWEKASAQHPRLGEWWAPPDSSEIVDENSVEAVLGNTDREIDAWYVKWSDCIRSSEQGSFLDFNARFTRFCITSYTIKFLRNSSHNLTPLQKDQIRRCVVRANCVLQWPLSRSPIQKDRLRFVDDTSCVMNSFCCLFIISVCQAYAAIIPNIFDLLDNVIETAHLMVDLQVGFDDSDTVHVQGSTILKRAESMRTALESLRVVERPDQDITSPTALDENGLQENQALFEGLDSMLNEEGFFAMEPIWDFPLLFSSM</sequence>
<keyword evidence="2" id="KW-0805">Transcription regulation</keyword>
<dbReference type="GO" id="GO:0000976">
    <property type="term" value="F:transcription cis-regulatory region binding"/>
    <property type="evidence" value="ECO:0007669"/>
    <property type="project" value="TreeGrafter"/>
</dbReference>
<dbReference type="PANTHER" id="PTHR31845">
    <property type="entry name" value="FINGER DOMAIN PROTEIN, PUTATIVE-RELATED"/>
    <property type="match status" value="1"/>
</dbReference>
<organism evidence="7 8">
    <name type="scientific">Rhynchosporium agropyri</name>
    <dbReference type="NCBI Taxonomy" id="914238"/>
    <lineage>
        <taxon>Eukaryota</taxon>
        <taxon>Fungi</taxon>
        <taxon>Dikarya</taxon>
        <taxon>Ascomycota</taxon>
        <taxon>Pezizomycotina</taxon>
        <taxon>Leotiomycetes</taxon>
        <taxon>Helotiales</taxon>
        <taxon>Ploettnerulaceae</taxon>
        <taxon>Rhynchosporium</taxon>
    </lineage>
</organism>
<dbReference type="GO" id="GO:0008270">
    <property type="term" value="F:zinc ion binding"/>
    <property type="evidence" value="ECO:0007669"/>
    <property type="project" value="InterPro"/>
</dbReference>
<evidence type="ECO:0000256" key="5">
    <source>
        <dbReference type="ARBA" id="ARBA00023242"/>
    </source>
</evidence>
<feature type="domain" description="Zn(2)-C6 fungal-type" evidence="6">
    <location>
        <begin position="21"/>
        <end position="50"/>
    </location>
</feature>
<dbReference type="AlphaFoldDB" id="A0A1E1JU98"/>
<keyword evidence="4" id="KW-0804">Transcription</keyword>
<dbReference type="InterPro" id="IPR051089">
    <property type="entry name" value="prtT"/>
</dbReference>
<protein>
    <recommendedName>
        <fullName evidence="6">Zn(2)-C6 fungal-type domain-containing protein</fullName>
    </recommendedName>
</protein>
<evidence type="ECO:0000313" key="8">
    <source>
        <dbReference type="Proteomes" id="UP000178912"/>
    </source>
</evidence>
<dbReference type="GO" id="GO:0005634">
    <property type="term" value="C:nucleus"/>
    <property type="evidence" value="ECO:0007669"/>
    <property type="project" value="UniProtKB-SubCell"/>
</dbReference>
<evidence type="ECO:0000313" key="7">
    <source>
        <dbReference type="EMBL" id="CZS89408.1"/>
    </source>
</evidence>
<dbReference type="PANTHER" id="PTHR31845:SF17">
    <property type="entry name" value="ZN(II)2CYS6 TRANSCRIPTION FACTOR (EUROFUNG)"/>
    <property type="match status" value="1"/>
</dbReference>
<gene>
    <name evidence="7" type="ORF">RAG0_00819</name>
</gene>
<dbReference type="InterPro" id="IPR036864">
    <property type="entry name" value="Zn2-C6_fun-type_DNA-bd_sf"/>
</dbReference>
<evidence type="ECO:0000256" key="4">
    <source>
        <dbReference type="ARBA" id="ARBA00023163"/>
    </source>
</evidence>
<evidence type="ECO:0000259" key="6">
    <source>
        <dbReference type="PROSITE" id="PS50048"/>
    </source>
</evidence>
<comment type="subcellular location">
    <subcellularLocation>
        <location evidence="1">Nucleus</location>
    </subcellularLocation>
</comment>
<dbReference type="EMBL" id="FJUX01000002">
    <property type="protein sequence ID" value="CZS89408.1"/>
    <property type="molecule type" value="Genomic_DNA"/>
</dbReference>
<dbReference type="CDD" id="cd12148">
    <property type="entry name" value="fungal_TF_MHR"/>
    <property type="match status" value="1"/>
</dbReference>
<proteinExistence type="predicted"/>
<dbReference type="Gene3D" id="4.10.240.10">
    <property type="entry name" value="Zn(2)-C6 fungal-type DNA-binding domain"/>
    <property type="match status" value="1"/>
</dbReference>
<dbReference type="InterPro" id="IPR001138">
    <property type="entry name" value="Zn2Cys6_DnaBD"/>
</dbReference>
<keyword evidence="5" id="KW-0539">Nucleus</keyword>
<dbReference type="PROSITE" id="PS00463">
    <property type="entry name" value="ZN2_CY6_FUNGAL_1"/>
    <property type="match status" value="1"/>
</dbReference>
<keyword evidence="8" id="KW-1185">Reference proteome</keyword>
<evidence type="ECO:0000256" key="2">
    <source>
        <dbReference type="ARBA" id="ARBA00023015"/>
    </source>
</evidence>
<reference evidence="8" key="1">
    <citation type="submission" date="2016-03" db="EMBL/GenBank/DDBJ databases">
        <authorList>
            <person name="Guldener U."/>
        </authorList>
    </citation>
    <scope>NUCLEOTIDE SEQUENCE [LARGE SCALE GENOMIC DNA]</scope>
    <source>
        <strain evidence="8">04CH-RAC-A.6.1</strain>
    </source>
</reference>
<evidence type="ECO:0000256" key="3">
    <source>
        <dbReference type="ARBA" id="ARBA00023125"/>
    </source>
</evidence>
<dbReference type="SMART" id="SM00066">
    <property type="entry name" value="GAL4"/>
    <property type="match status" value="1"/>
</dbReference>
<dbReference type="PROSITE" id="PS50048">
    <property type="entry name" value="ZN2_CY6_FUNGAL_2"/>
    <property type="match status" value="1"/>
</dbReference>
<accession>A0A1E1JU98</accession>
<dbReference type="CDD" id="cd00067">
    <property type="entry name" value="GAL4"/>
    <property type="match status" value="1"/>
</dbReference>
<dbReference type="GO" id="GO:0000981">
    <property type="term" value="F:DNA-binding transcription factor activity, RNA polymerase II-specific"/>
    <property type="evidence" value="ECO:0007669"/>
    <property type="project" value="InterPro"/>
</dbReference>
<dbReference type="Pfam" id="PF00172">
    <property type="entry name" value="Zn_clus"/>
    <property type="match status" value="1"/>
</dbReference>
<dbReference type="Proteomes" id="UP000178912">
    <property type="component" value="Unassembled WGS sequence"/>
</dbReference>
<name>A0A1E1JU98_9HELO</name>
<keyword evidence="3" id="KW-0238">DNA-binding</keyword>
<evidence type="ECO:0000256" key="1">
    <source>
        <dbReference type="ARBA" id="ARBA00004123"/>
    </source>
</evidence>
<dbReference type="OrthoDB" id="39175at2759"/>